<dbReference type="PANTHER" id="PTHR38248:SF2">
    <property type="entry name" value="FUNK1 11"/>
    <property type="match status" value="1"/>
</dbReference>
<feature type="non-terminal residue" evidence="3">
    <location>
        <position position="1"/>
    </location>
</feature>
<evidence type="ECO:0000313" key="3">
    <source>
        <dbReference type="EMBL" id="KIP06416.1"/>
    </source>
</evidence>
<keyword evidence="4" id="KW-1185">Reference proteome</keyword>
<dbReference type="HOGENOM" id="CLU_585386_0_0_1"/>
<evidence type="ECO:0000256" key="1">
    <source>
        <dbReference type="SAM" id="MobiDB-lite"/>
    </source>
</evidence>
<dbReference type="InterPro" id="IPR011009">
    <property type="entry name" value="Kinase-like_dom_sf"/>
</dbReference>
<accession>A0A0C3RXA1</accession>
<dbReference type="GO" id="GO:0005524">
    <property type="term" value="F:ATP binding"/>
    <property type="evidence" value="ECO:0007669"/>
    <property type="project" value="InterPro"/>
</dbReference>
<dbReference type="PANTHER" id="PTHR38248">
    <property type="entry name" value="FUNK1 6"/>
    <property type="match status" value="1"/>
</dbReference>
<dbReference type="GO" id="GO:0004672">
    <property type="term" value="F:protein kinase activity"/>
    <property type="evidence" value="ECO:0007669"/>
    <property type="project" value="InterPro"/>
</dbReference>
<dbReference type="OrthoDB" id="3270165at2759"/>
<dbReference type="Pfam" id="PF17667">
    <property type="entry name" value="Pkinase_fungal"/>
    <property type="match status" value="1"/>
</dbReference>
<dbReference type="InterPro" id="IPR040976">
    <property type="entry name" value="Pkinase_fungal"/>
</dbReference>
<reference evidence="3 4" key="1">
    <citation type="journal article" date="2014" name="PLoS Genet.">
        <title>Analysis of the Phlebiopsis gigantea genome, transcriptome and secretome provides insight into its pioneer colonization strategies of wood.</title>
        <authorList>
            <person name="Hori C."/>
            <person name="Ishida T."/>
            <person name="Igarashi K."/>
            <person name="Samejima M."/>
            <person name="Suzuki H."/>
            <person name="Master E."/>
            <person name="Ferreira P."/>
            <person name="Ruiz-Duenas F.J."/>
            <person name="Held B."/>
            <person name="Canessa P."/>
            <person name="Larrondo L.F."/>
            <person name="Schmoll M."/>
            <person name="Druzhinina I.S."/>
            <person name="Kubicek C.P."/>
            <person name="Gaskell J.A."/>
            <person name="Kersten P."/>
            <person name="St John F."/>
            <person name="Glasner J."/>
            <person name="Sabat G."/>
            <person name="Splinter BonDurant S."/>
            <person name="Syed K."/>
            <person name="Yadav J."/>
            <person name="Mgbeahuruike A.C."/>
            <person name="Kovalchuk A."/>
            <person name="Asiegbu F.O."/>
            <person name="Lackner G."/>
            <person name="Hoffmeister D."/>
            <person name="Rencoret J."/>
            <person name="Gutierrez A."/>
            <person name="Sun H."/>
            <person name="Lindquist E."/>
            <person name="Barry K."/>
            <person name="Riley R."/>
            <person name="Grigoriev I.V."/>
            <person name="Henrissat B."/>
            <person name="Kues U."/>
            <person name="Berka R.M."/>
            <person name="Martinez A.T."/>
            <person name="Covert S.F."/>
            <person name="Blanchette R.A."/>
            <person name="Cullen D."/>
        </authorList>
    </citation>
    <scope>NUCLEOTIDE SEQUENCE [LARGE SCALE GENOMIC DNA]</scope>
    <source>
        <strain evidence="3 4">11061_1 CR5-6</strain>
    </source>
</reference>
<dbReference type="InterPro" id="IPR000719">
    <property type="entry name" value="Prot_kinase_dom"/>
</dbReference>
<dbReference type="Proteomes" id="UP000053257">
    <property type="component" value="Unassembled WGS sequence"/>
</dbReference>
<evidence type="ECO:0000259" key="2">
    <source>
        <dbReference type="PROSITE" id="PS50011"/>
    </source>
</evidence>
<dbReference type="AlphaFoldDB" id="A0A0C3RXA1"/>
<evidence type="ECO:0000313" key="4">
    <source>
        <dbReference type="Proteomes" id="UP000053257"/>
    </source>
</evidence>
<name>A0A0C3RXA1_PHLG1</name>
<gene>
    <name evidence="3" type="ORF">PHLGIDRAFT_118970</name>
</gene>
<organism evidence="3 4">
    <name type="scientific">Phlebiopsis gigantea (strain 11061_1 CR5-6)</name>
    <name type="common">White-rot fungus</name>
    <name type="synonym">Peniophora gigantea</name>
    <dbReference type="NCBI Taxonomy" id="745531"/>
    <lineage>
        <taxon>Eukaryota</taxon>
        <taxon>Fungi</taxon>
        <taxon>Dikarya</taxon>
        <taxon>Basidiomycota</taxon>
        <taxon>Agaricomycotina</taxon>
        <taxon>Agaricomycetes</taxon>
        <taxon>Polyporales</taxon>
        <taxon>Phanerochaetaceae</taxon>
        <taxon>Phlebiopsis</taxon>
    </lineage>
</organism>
<protein>
    <recommendedName>
        <fullName evidence="2">Protein kinase domain-containing protein</fullName>
    </recommendedName>
</protein>
<proteinExistence type="predicted"/>
<dbReference type="SUPFAM" id="SSF56112">
    <property type="entry name" value="Protein kinase-like (PK-like)"/>
    <property type="match status" value="1"/>
</dbReference>
<sequence length="511" mass="57783">VWEVRELSQNGEELDTPLVLKDSWVDSTRTREADVLRAIREASDSEKPELSKYYRTIIDASLFNTANYGDVKVCGETDDTVTVIRRGLDLQQFKKTLAIKAEPLAHKTIISRMPPVGMAPPPDKKQPSGLQYSAKVHHRVVFKEVGIRTTEVESLAKVFGYLCDVVIGLEALHALKWVHRDISIGNILVAEGVGMITDVEYAKSEDATTQHGMRTGTLFFMAVEVDEGRYLYRPVDTQETPEPSEDTKLASVMAIADFMVRKRQAGKGESELPGDPEPDVPPAIDLPEISCTEEFFRHNPLHDLESVFWVALWLVLCSEFVKNDPTKTDEQWAGYMVAHGNFAADLFCDFNIRKDVMTSSSQYFLSHITNLLPQVQEILLLLNRVRTILITRYLKKEATLRTPNHQLDFSVAENLHPMICDVFRRIKANLEAKDLRVVIKQEDSIPVKLVKKRLRNKVENATTANEARTSSRAVAEDLPEPNRQLELGADSESQQAHPLADRLFAQPWQHQ</sequence>
<feature type="region of interest" description="Disordered" evidence="1">
    <location>
        <begin position="461"/>
        <end position="497"/>
    </location>
</feature>
<feature type="domain" description="Protein kinase" evidence="2">
    <location>
        <begin position="1"/>
        <end position="419"/>
    </location>
</feature>
<dbReference type="STRING" id="745531.A0A0C3RXA1"/>
<dbReference type="EMBL" id="KN840518">
    <property type="protein sequence ID" value="KIP06416.1"/>
    <property type="molecule type" value="Genomic_DNA"/>
</dbReference>
<dbReference type="Gene3D" id="1.10.510.10">
    <property type="entry name" value="Transferase(Phosphotransferase) domain 1"/>
    <property type="match status" value="1"/>
</dbReference>
<dbReference type="PROSITE" id="PS50011">
    <property type="entry name" value="PROTEIN_KINASE_DOM"/>
    <property type="match status" value="1"/>
</dbReference>
<feature type="compositionally biased region" description="Polar residues" evidence="1">
    <location>
        <begin position="461"/>
        <end position="472"/>
    </location>
</feature>